<sequence>MKETKITPVMRDALERVARGLSLRGYAHASTYWALRRKGLIFDSETITDAGRAAIGLSPAQPGQH</sequence>
<dbReference type="KEGG" id="vg:54982958"/>
<evidence type="ECO:0000313" key="1">
    <source>
        <dbReference type="EMBL" id="ATI15702.1"/>
    </source>
</evidence>
<dbReference type="EMBL" id="MF663786">
    <property type="protein sequence ID" value="ATI15702.1"/>
    <property type="molecule type" value="Genomic_DNA"/>
</dbReference>
<dbReference type="Proteomes" id="UP000228765">
    <property type="component" value="Segment"/>
</dbReference>
<keyword evidence="2" id="KW-1185">Reference proteome</keyword>
<organism evidence="1 2">
    <name type="scientific">Bordetella phage vB_BbrM_PHB04</name>
    <dbReference type="NCBI Taxonomy" id="2029657"/>
    <lineage>
        <taxon>Viruses</taxon>
        <taxon>Duplodnaviria</taxon>
        <taxon>Heunggongvirae</taxon>
        <taxon>Uroviricota</taxon>
        <taxon>Caudoviricetes</taxon>
        <taxon>Phabquatrovirus</taxon>
        <taxon>Phabquatrovirus PHB04</taxon>
    </lineage>
</organism>
<reference evidence="1 2" key="1">
    <citation type="submission" date="2017-08" db="EMBL/GenBank/DDBJ databases">
        <title>Complete genome sequence of a novel bacteriophage infecting Bordetella bronchiseptica.</title>
        <authorList>
            <person name="Chen Y."/>
            <person name="Song J."/>
            <person name="Wu B."/>
        </authorList>
    </citation>
    <scope>NUCLEOTIDE SEQUENCE [LARGE SCALE GENOMIC DNA]</scope>
</reference>
<name>A0A291L9Z3_9CAUD</name>
<evidence type="ECO:0000313" key="2">
    <source>
        <dbReference type="Proteomes" id="UP000228765"/>
    </source>
</evidence>
<proteinExistence type="predicted"/>
<accession>A0A291L9Z3</accession>
<protein>
    <submittedName>
        <fullName evidence="1">Uncharacterized protein</fullName>
    </submittedName>
</protein>
<dbReference type="GeneID" id="54982958"/>
<dbReference type="RefSeq" id="YP_009792750.1">
    <property type="nucleotide sequence ID" value="NC_047861.1"/>
</dbReference>